<evidence type="ECO:0000259" key="2">
    <source>
        <dbReference type="Pfam" id="PF01578"/>
    </source>
</evidence>
<dbReference type="Pfam" id="PF01578">
    <property type="entry name" value="Cytochrom_C_asm"/>
    <property type="match status" value="1"/>
</dbReference>
<dbReference type="GO" id="GO:0020037">
    <property type="term" value="F:heme binding"/>
    <property type="evidence" value="ECO:0007669"/>
    <property type="project" value="InterPro"/>
</dbReference>
<dbReference type="PANTHER" id="PTHR38034">
    <property type="entry name" value="INNER MEMBRANE PROTEIN YPJD"/>
    <property type="match status" value="1"/>
</dbReference>
<evidence type="ECO:0000256" key="1">
    <source>
        <dbReference type="SAM" id="Phobius"/>
    </source>
</evidence>
<organism evidence="3">
    <name type="scientific">mine drainage metagenome</name>
    <dbReference type="NCBI Taxonomy" id="410659"/>
    <lineage>
        <taxon>unclassified sequences</taxon>
        <taxon>metagenomes</taxon>
        <taxon>ecological metagenomes</taxon>
    </lineage>
</organism>
<accession>A0A3P3ZM09</accession>
<sequence length="259" mass="28656">MGLRDLVSRQPVPVETTNCRSSWRAQGLLFLTLVVHAALLHRVLFASHQMVLSLGNSLSLVGAATVAMYWLASFRCRLGVLQSVLMLIVAGLVLAPLVLPAEKPVEYSHLLTFKIHLVISLMADGLFGVAALHAVLMSVMEQRLHNHDRPFTPLGALPSLVAMDALLFQMIWVGFLLLTATLVSGIFFSEALFDKPLVWNHKVIFSLLSWIIFAGLLMARQLWGIRGRRAARWTLAGFVLLLVGYLGSKFVVEILLHRG</sequence>
<dbReference type="PANTHER" id="PTHR38034:SF1">
    <property type="entry name" value="INNER MEMBRANE PROTEIN YPJD"/>
    <property type="match status" value="1"/>
</dbReference>
<proteinExistence type="predicted"/>
<feature type="transmembrane region" description="Helical" evidence="1">
    <location>
        <begin position="28"/>
        <end position="45"/>
    </location>
</feature>
<dbReference type="InterPro" id="IPR002541">
    <property type="entry name" value="Cyt_c_assembly"/>
</dbReference>
<dbReference type="EMBL" id="UOYP01000072">
    <property type="protein sequence ID" value="VAY87049.1"/>
    <property type="molecule type" value="Genomic_DNA"/>
</dbReference>
<dbReference type="AlphaFoldDB" id="A0A3P3ZM09"/>
<dbReference type="GO" id="GO:0017004">
    <property type="term" value="P:cytochrome complex assembly"/>
    <property type="evidence" value="ECO:0007669"/>
    <property type="project" value="InterPro"/>
</dbReference>
<feature type="transmembrane region" description="Helical" evidence="1">
    <location>
        <begin position="160"/>
        <end position="183"/>
    </location>
</feature>
<reference evidence="3" key="1">
    <citation type="submission" date="2018-10" db="EMBL/GenBank/DDBJ databases">
        <authorList>
            <person name="Plewniak F."/>
        </authorList>
    </citation>
    <scope>NUCLEOTIDE SEQUENCE</scope>
</reference>
<feature type="transmembrane region" description="Helical" evidence="1">
    <location>
        <begin position="235"/>
        <end position="256"/>
    </location>
</feature>
<keyword evidence="1" id="KW-0472">Membrane</keyword>
<feature type="transmembrane region" description="Helical" evidence="1">
    <location>
        <begin position="119"/>
        <end position="139"/>
    </location>
</feature>
<protein>
    <submittedName>
        <fullName evidence="3">Inner membrane protein YpjD</fullName>
    </submittedName>
</protein>
<keyword evidence="1" id="KW-0812">Transmembrane</keyword>
<keyword evidence="1" id="KW-1133">Transmembrane helix</keyword>
<dbReference type="InterPro" id="IPR052372">
    <property type="entry name" value="YpjD/HemX"/>
</dbReference>
<gene>
    <name evidence="3" type="primary">ypjD</name>
    <name evidence="3" type="ORF">CARN8_1630001</name>
</gene>
<feature type="transmembrane region" description="Helical" evidence="1">
    <location>
        <begin position="203"/>
        <end position="223"/>
    </location>
</feature>
<name>A0A3P3ZM09_9ZZZZ</name>
<feature type="transmembrane region" description="Helical" evidence="1">
    <location>
        <begin position="78"/>
        <end position="99"/>
    </location>
</feature>
<feature type="domain" description="Cytochrome c assembly protein" evidence="2">
    <location>
        <begin position="31"/>
        <end position="255"/>
    </location>
</feature>
<feature type="transmembrane region" description="Helical" evidence="1">
    <location>
        <begin position="51"/>
        <end position="71"/>
    </location>
</feature>
<evidence type="ECO:0000313" key="3">
    <source>
        <dbReference type="EMBL" id="VAY87049.1"/>
    </source>
</evidence>